<sequence>MISGGTRETDAKDWHAKPTGSSSSMPVITVTPLANIPIARRNSAGAGGATSADAADSAGSVMRFTSS</sequence>
<reference evidence="2" key="1">
    <citation type="submission" date="2021-01" db="EMBL/GenBank/DDBJ databases">
        <title>Whole genome shotgun sequence of Planotetraspora thailandica NBRC 104271.</title>
        <authorList>
            <person name="Komaki H."/>
            <person name="Tamura T."/>
        </authorList>
    </citation>
    <scope>NUCLEOTIDE SEQUENCE</scope>
    <source>
        <strain evidence="2">NBRC 104271</strain>
    </source>
</reference>
<proteinExistence type="predicted"/>
<evidence type="ECO:0000313" key="3">
    <source>
        <dbReference type="Proteomes" id="UP000605992"/>
    </source>
</evidence>
<name>A0A8J4DED5_9ACTN</name>
<feature type="compositionally biased region" description="Low complexity" evidence="1">
    <location>
        <begin position="49"/>
        <end position="60"/>
    </location>
</feature>
<feature type="region of interest" description="Disordered" evidence="1">
    <location>
        <begin position="43"/>
        <end position="67"/>
    </location>
</feature>
<feature type="compositionally biased region" description="Basic and acidic residues" evidence="1">
    <location>
        <begin position="7"/>
        <end position="16"/>
    </location>
</feature>
<comment type="caution">
    <text evidence="2">The sequence shown here is derived from an EMBL/GenBank/DDBJ whole genome shotgun (WGS) entry which is preliminary data.</text>
</comment>
<organism evidence="2 3">
    <name type="scientific">Planotetraspora thailandica</name>
    <dbReference type="NCBI Taxonomy" id="487172"/>
    <lineage>
        <taxon>Bacteria</taxon>
        <taxon>Bacillati</taxon>
        <taxon>Actinomycetota</taxon>
        <taxon>Actinomycetes</taxon>
        <taxon>Streptosporangiales</taxon>
        <taxon>Streptosporangiaceae</taxon>
        <taxon>Planotetraspora</taxon>
    </lineage>
</organism>
<dbReference type="Proteomes" id="UP000605992">
    <property type="component" value="Unassembled WGS sequence"/>
</dbReference>
<dbReference type="AlphaFoldDB" id="A0A8J4DED5"/>
<protein>
    <submittedName>
        <fullName evidence="2">Uncharacterized protein</fullName>
    </submittedName>
</protein>
<accession>A0A8J4DED5</accession>
<dbReference type="EMBL" id="BOOR01000069">
    <property type="protein sequence ID" value="GII58680.1"/>
    <property type="molecule type" value="Genomic_DNA"/>
</dbReference>
<feature type="region of interest" description="Disordered" evidence="1">
    <location>
        <begin position="1"/>
        <end position="28"/>
    </location>
</feature>
<gene>
    <name evidence="2" type="ORF">Pth03_70690</name>
</gene>
<evidence type="ECO:0000313" key="2">
    <source>
        <dbReference type="EMBL" id="GII58680.1"/>
    </source>
</evidence>
<keyword evidence="3" id="KW-1185">Reference proteome</keyword>
<evidence type="ECO:0000256" key="1">
    <source>
        <dbReference type="SAM" id="MobiDB-lite"/>
    </source>
</evidence>